<dbReference type="SMART" id="SM00365">
    <property type="entry name" value="LRR_SD22"/>
    <property type="match status" value="8"/>
</dbReference>
<dbReference type="STRING" id="759620.WS105_1042"/>
<dbReference type="InterPro" id="IPR050836">
    <property type="entry name" value="SDS22/Internalin_LRR"/>
</dbReference>
<feature type="compositionally biased region" description="Basic and acidic residues" evidence="5">
    <location>
        <begin position="588"/>
        <end position="632"/>
    </location>
</feature>
<dbReference type="SUPFAM" id="SSF158911">
    <property type="entry name" value="NEAT domain-like"/>
    <property type="match status" value="3"/>
</dbReference>
<dbReference type="InterPro" id="IPR025875">
    <property type="entry name" value="Leu-rich_rpt_4"/>
</dbReference>
<protein>
    <submittedName>
        <fullName evidence="7">InlA protein</fullName>
    </submittedName>
</protein>
<dbReference type="Gene3D" id="3.80.10.10">
    <property type="entry name" value="Ribonuclease Inhibitor"/>
    <property type="match status" value="2"/>
</dbReference>
<keyword evidence="6" id="KW-0812">Transmembrane</keyword>
<dbReference type="EMBL" id="CP009223">
    <property type="protein sequence ID" value="AIM63297.1"/>
    <property type="molecule type" value="Genomic_DNA"/>
</dbReference>
<reference evidence="7 8" key="1">
    <citation type="journal article" date="2014" name="Genome Announc.">
        <title>Complete Genome Sequences of Fish Pathogenic Weissella ceti Strains WS74 and WS105.</title>
        <authorList>
            <person name="Figueiredo H.C."/>
            <person name="Leal C.A."/>
            <person name="Dorella F.A."/>
            <person name="Carvalho A.F."/>
            <person name="Soares S.C."/>
            <person name="Pereira F.L."/>
            <person name="Azevedo V.A."/>
        </authorList>
    </citation>
    <scope>NUCLEOTIDE SEQUENCE [LARGE SCALE GENOMIC DNA]</scope>
    <source>
        <strain evidence="7 8">WS74</strain>
    </source>
</reference>
<comment type="similarity">
    <text evidence="1">Belongs to the internalin family.</text>
</comment>
<dbReference type="SMART" id="SM00364">
    <property type="entry name" value="LRR_BAC"/>
    <property type="match status" value="4"/>
</dbReference>
<dbReference type="Gene3D" id="2.60.40.1220">
    <property type="match status" value="1"/>
</dbReference>
<evidence type="ECO:0000313" key="7">
    <source>
        <dbReference type="EMBL" id="AIM63297.1"/>
    </source>
</evidence>
<dbReference type="PATRIC" id="fig|759620.7.peg.1005"/>
<evidence type="ECO:0000256" key="1">
    <source>
        <dbReference type="ARBA" id="ARBA00009432"/>
    </source>
</evidence>
<dbReference type="InterPro" id="IPR037250">
    <property type="entry name" value="NEAT_dom_sf"/>
</dbReference>
<feature type="region of interest" description="Disordered" evidence="5">
    <location>
        <begin position="582"/>
        <end position="650"/>
    </location>
</feature>
<dbReference type="RefSeq" id="WP_009496161.1">
    <property type="nucleotide sequence ID" value="NZ_CP009223.1"/>
</dbReference>
<dbReference type="InterPro" id="IPR014755">
    <property type="entry name" value="Cu-Rt/internalin_Ig-like"/>
</dbReference>
<reference evidence="8" key="2">
    <citation type="submission" date="2014-08" db="EMBL/GenBank/DDBJ databases">
        <title>Complete genome of Weissella ceti strain WS74 isolated from diseased rainbow trout in Brazil.</title>
        <authorList>
            <person name="Figueiredo H.C.P."/>
            <person name="Leal C.A.G."/>
            <person name="Pereira F.L."/>
            <person name="Soares S.C."/>
            <person name="Dorella F.A."/>
            <person name="Carvalho A.F."/>
            <person name="Azevedo V.A.C."/>
        </authorList>
    </citation>
    <scope>NUCLEOTIDE SEQUENCE [LARGE SCALE GENOMIC DNA]</scope>
    <source>
        <strain evidence="8">WS74</strain>
    </source>
</reference>
<feature type="region of interest" description="Disordered" evidence="5">
    <location>
        <begin position="766"/>
        <end position="802"/>
    </location>
</feature>
<dbReference type="SUPFAM" id="SSF52058">
    <property type="entry name" value="L domain-like"/>
    <property type="match status" value="1"/>
</dbReference>
<keyword evidence="4" id="KW-0677">Repeat</keyword>
<evidence type="ECO:0000313" key="8">
    <source>
        <dbReference type="Proteomes" id="UP000029079"/>
    </source>
</evidence>
<accession>A0A088GM69</accession>
<dbReference type="PROSITE" id="PS51450">
    <property type="entry name" value="LRR"/>
    <property type="match status" value="7"/>
</dbReference>
<proteinExistence type="inferred from homology"/>
<dbReference type="PANTHER" id="PTHR46652">
    <property type="entry name" value="LEUCINE-RICH REPEAT AND IQ DOMAIN-CONTAINING PROTEIN 1-RELATED"/>
    <property type="match status" value="1"/>
</dbReference>
<evidence type="ECO:0000256" key="4">
    <source>
        <dbReference type="ARBA" id="ARBA00022737"/>
    </source>
</evidence>
<dbReference type="InterPro" id="IPR001611">
    <property type="entry name" value="Leu-rich_rpt"/>
</dbReference>
<feature type="compositionally biased region" description="Basic and acidic residues" evidence="5">
    <location>
        <begin position="974"/>
        <end position="989"/>
    </location>
</feature>
<name>A0A088GM69_9LACO</name>
<keyword evidence="2" id="KW-0433">Leucine-rich repeat</keyword>
<keyword evidence="6" id="KW-1133">Transmembrane helix</keyword>
<feature type="compositionally biased region" description="Basic and acidic residues" evidence="5">
    <location>
        <begin position="766"/>
        <end position="792"/>
    </location>
</feature>
<dbReference type="KEGG" id="wct:WS74_1046"/>
<evidence type="ECO:0000256" key="5">
    <source>
        <dbReference type="SAM" id="MobiDB-lite"/>
    </source>
</evidence>
<sequence length="1042" mass="113338">MKKQLAITIMSTMLFGVSGEMIFDATTIQGHADEINQDIAVSIPDDNLRNELQKSLGPDVPLTKNNLLKIESLNLTYSGVTDLSGLEEAKNLKWLDLTGNAISSLEPLGQVHNLSFLSLRFNKTKDIPDLAPLKTTAIKELNLVGNDYGLEPQKMAAISHLTTLETLEMQNNKLTQLPDLSQLTNLRFLGVAGNKLTDVSGVKNMVRLTGLEVNSNQITDFEPISHLTNLERLHVGNNRSSDISSLKTLTKLKKGNFSQMGLSNEQMTVFAGMKDMESLAIDFNDQISDLSSLSQLTNLTTLDFSKDGVTSLAPLAGLTNLQTLGFSNNKVSDISVLKNMPNLSSLTMLRNQIFDLSPLQNLSQLTWVNAKYQSVTLPAMAVNEQKGIDLVPIVVKSRLGNGLPVTLQSDGQLQMVDGGIKLSDINVDKDEAVYMAWAGDANDSLVRFSGTISQPIKPKEADKTPEKLPVNISVFKGDGSNLTSVASNFVQSDALIETQENGKKALLIKVVVPKSYGAESITFLKGEKVSTKLIGESYTLEYRFQVGDEELAGKPFKENMHVKINPDVMKYDHKYDVFFKINGGNTNTDDKDSGKDNGTDGNKKPDTDNKQPDGNKKPDQNKQPDGNKDKNGASKNDGSNKKPNTSVNKQEVVTYKAHYLKEGTAQKSVMAQYMTNKAEMYYQDGQQYVVISAADSKSAEMIKNLSLNGKNYFKRDGNKFYFNLGKEKLQTKASIELAGFVGVSTFIPGMGEFNENQPFTLRLDGRQVSKHVDKKQPTGKSDTKVKHVESKSKGSNAENGRIVGMKNVSRNNNSQYNYTAQFLKQGTSQSSVMADYMLNVAHVVINGDQATITIFANGANSANMITRLTLAGQATVRSGNGYTVTLPTSMLDSVITGHVDVDVPGIIKESQPFSLRLTPGFSGVASTSNHVTALGTNGTNTVGTPVPQMLQPVTRQLTDQEKTANDDNSAADKSGTDTKAKSKDNDKLDKGLNLAADNASQESQPNDAESNHMNNMVLVIGGIISVLLGFIATTLGWIIFKG</sequence>
<feature type="transmembrane region" description="Helical" evidence="6">
    <location>
        <begin position="1016"/>
        <end position="1040"/>
    </location>
</feature>
<dbReference type="AlphaFoldDB" id="A0A088GM69"/>
<evidence type="ECO:0000256" key="3">
    <source>
        <dbReference type="ARBA" id="ARBA00022729"/>
    </source>
</evidence>
<keyword evidence="3" id="KW-0732">Signal</keyword>
<keyword evidence="8" id="KW-1185">Reference proteome</keyword>
<gene>
    <name evidence="7" type="ORF">WS74_1046</name>
</gene>
<organism evidence="7 8">
    <name type="scientific">Weissella ceti</name>
    <dbReference type="NCBI Taxonomy" id="759620"/>
    <lineage>
        <taxon>Bacteria</taxon>
        <taxon>Bacillati</taxon>
        <taxon>Bacillota</taxon>
        <taxon>Bacilli</taxon>
        <taxon>Lactobacillales</taxon>
        <taxon>Lactobacillaceae</taxon>
        <taxon>Weissella</taxon>
    </lineage>
</organism>
<dbReference type="Gene3D" id="2.60.40.1850">
    <property type="match status" value="3"/>
</dbReference>
<dbReference type="PANTHER" id="PTHR46652:SF3">
    <property type="entry name" value="LEUCINE-RICH REPEAT-CONTAINING PROTEIN 9"/>
    <property type="match status" value="1"/>
</dbReference>
<dbReference type="KEGG" id="wci:WS105_1042"/>
<dbReference type="Pfam" id="PF12799">
    <property type="entry name" value="LRR_4"/>
    <property type="match status" value="4"/>
</dbReference>
<feature type="region of interest" description="Disordered" evidence="5">
    <location>
        <begin position="958"/>
        <end position="989"/>
    </location>
</feature>
<evidence type="ECO:0000256" key="2">
    <source>
        <dbReference type="ARBA" id="ARBA00022614"/>
    </source>
</evidence>
<evidence type="ECO:0000256" key="6">
    <source>
        <dbReference type="SAM" id="Phobius"/>
    </source>
</evidence>
<keyword evidence="6" id="KW-0472">Membrane</keyword>
<dbReference type="Proteomes" id="UP000029079">
    <property type="component" value="Chromosome"/>
</dbReference>
<feature type="compositionally biased region" description="Polar residues" evidence="5">
    <location>
        <begin position="633"/>
        <end position="650"/>
    </location>
</feature>
<dbReference type="InterPro" id="IPR032675">
    <property type="entry name" value="LRR_dom_sf"/>
</dbReference>